<dbReference type="EMBL" id="JBICCN010000026">
    <property type="protein sequence ID" value="KAL3102134.1"/>
    <property type="molecule type" value="Genomic_DNA"/>
</dbReference>
<dbReference type="Pfam" id="PF05030">
    <property type="entry name" value="SSXT"/>
    <property type="match status" value="1"/>
</dbReference>
<evidence type="ECO:0000256" key="1">
    <source>
        <dbReference type="ARBA" id="ARBA00007945"/>
    </source>
</evidence>
<keyword evidence="5" id="KW-1185">Reference proteome</keyword>
<protein>
    <recommendedName>
        <fullName evidence="3">SS18 N-terminal domain-containing protein</fullName>
    </recommendedName>
</protein>
<organism evidence="4 5">
    <name type="scientific">Heterodera schachtii</name>
    <name type="common">Sugarbeet cyst nematode worm</name>
    <name type="synonym">Tylenchus schachtii</name>
    <dbReference type="NCBI Taxonomy" id="97005"/>
    <lineage>
        <taxon>Eukaryota</taxon>
        <taxon>Metazoa</taxon>
        <taxon>Ecdysozoa</taxon>
        <taxon>Nematoda</taxon>
        <taxon>Chromadorea</taxon>
        <taxon>Rhabditida</taxon>
        <taxon>Tylenchina</taxon>
        <taxon>Tylenchomorpha</taxon>
        <taxon>Tylenchoidea</taxon>
        <taxon>Heteroderidae</taxon>
        <taxon>Heteroderinae</taxon>
        <taxon>Heterodera</taxon>
    </lineage>
</organism>
<feature type="compositionally biased region" description="Low complexity" evidence="2">
    <location>
        <begin position="164"/>
        <end position="176"/>
    </location>
</feature>
<comment type="similarity">
    <text evidence="1">Belongs to the SS18 family.</text>
</comment>
<evidence type="ECO:0000256" key="2">
    <source>
        <dbReference type="SAM" id="MobiDB-lite"/>
    </source>
</evidence>
<accession>A0ABD2KGU4</accession>
<feature type="region of interest" description="Disordered" evidence="2">
    <location>
        <begin position="132"/>
        <end position="182"/>
    </location>
</feature>
<feature type="domain" description="SS18 N-terminal" evidence="3">
    <location>
        <begin position="15"/>
        <end position="68"/>
    </location>
</feature>
<comment type="caution">
    <text evidence="4">The sequence shown here is derived from an EMBL/GenBank/DDBJ whole genome shotgun (WGS) entry which is preliminary data.</text>
</comment>
<evidence type="ECO:0000259" key="3">
    <source>
        <dbReference type="Pfam" id="PF05030"/>
    </source>
</evidence>
<dbReference type="Proteomes" id="UP001620645">
    <property type="component" value="Unassembled WGS sequence"/>
</dbReference>
<reference evidence="4 5" key="1">
    <citation type="submission" date="2024-10" db="EMBL/GenBank/DDBJ databases">
        <authorList>
            <person name="Kim D."/>
        </authorList>
    </citation>
    <scope>NUCLEOTIDE SEQUENCE [LARGE SCALE GENOMIC DNA]</scope>
    <source>
        <strain evidence="4">Taebaek</strain>
    </source>
</reference>
<name>A0ABD2KGU4_HETSC</name>
<evidence type="ECO:0000313" key="4">
    <source>
        <dbReference type="EMBL" id="KAL3102134.1"/>
    </source>
</evidence>
<gene>
    <name evidence="4" type="ORF">niasHS_003543</name>
</gene>
<dbReference type="AlphaFoldDB" id="A0ABD2KGU4"/>
<evidence type="ECO:0000313" key="5">
    <source>
        <dbReference type="Proteomes" id="UP001620645"/>
    </source>
</evidence>
<sequence length="296" mass="32343">MSAINVLEAMNLLKPEQVTVQNLLIENGQLIETVAEYQRMGKIVEATKYQERLHRNLIYLAKLADSTCSSHLLLEIGGAIPPTDESPPPAEPLLTVTNSANPPNIVATIANAGLPHQQQCQPAVSVAIVSQTSPPNGHAQRGISTTPPAHGVQYQFPSPPQPSPHTQTTQQQQPTTANVHYSQSHQQQAVPFQRNLNVPSHPMLFQHQQNVQLSQQQQQMGTQQHSVVYAGGHAMPTQHHQQYSAAYPLLQQQQQSQQFPPSTGAAFAPMVYQHTPSHSVLQHGTSHAGGYLAQQK</sequence>
<dbReference type="InterPro" id="IPR007726">
    <property type="entry name" value="SS18_N"/>
</dbReference>
<proteinExistence type="inferred from homology"/>